<feature type="compositionally biased region" description="Basic residues" evidence="1">
    <location>
        <begin position="271"/>
        <end position="281"/>
    </location>
</feature>
<feature type="region of interest" description="Disordered" evidence="1">
    <location>
        <begin position="261"/>
        <end position="281"/>
    </location>
</feature>
<evidence type="ECO:0000313" key="3">
    <source>
        <dbReference type="Proteomes" id="UP000002979"/>
    </source>
</evidence>
<name>A4EBH3_COLAA</name>
<organism evidence="2 3">
    <name type="scientific">Collinsella aerofaciens (strain ATCC 25986 / DSM 3979 / JCM 10188 / KCTC 3647 / NCTC 11838 / VPI 1003)</name>
    <dbReference type="NCBI Taxonomy" id="411903"/>
    <lineage>
        <taxon>Bacteria</taxon>
        <taxon>Bacillati</taxon>
        <taxon>Actinomycetota</taxon>
        <taxon>Coriobacteriia</taxon>
        <taxon>Coriobacteriales</taxon>
        <taxon>Coriobacteriaceae</taxon>
        <taxon>Collinsella</taxon>
    </lineage>
</organism>
<sequence length="678" mass="71505">MGKLELTPCDFIIEVGAACIILRQITQLLFKTLNISFKLVGIDGRQIASTLGENGHDIVRNLGIAAGHGKRVVDSAHGLIGNANVTAVDRADLAGVSRQDTKLAIRGRNRHKRSVALIGAAHGAHDADTHNLLLPHLAGALAHVLNRGSIAESLLGQVIGLAVDNLGERADGILDADVDTGVAGELLGDVEGLREELLNLTGTVDRKALLLGQLVHTQNCDDVLKVGVLLQELLDLDGDTVVLLADDRGIESVGGRRERVDSREQAERRNATRKNRSGIEVRKRRGRRRIGQVVCGDVDSLDGGNGARLGRGNALLEVAHLGCQRGLVTNGGRHTAQQCGNLGTRLGEAEDVVDEQQNVLTAIAEVLSGGKAGQTDAQTRSGRLVHLTIDQAGLVDNARLAHLEEQVGALAGTLADAGEHRGAAVLLGKVVDELLNQNGLADAGAAEQARLAATDVGLEQVNGLDAGLEDLGLGGELVETGRCMVDGVELLHLGHGLAVDGLAHDVPNAAERLGTNGHLHGLTGIGGDEAALQAVGRGHGDRADDAARKLALDLEDRAQMTDRGLGLDRERVVDRGHRAVKLDVDDRADDSHDATITGSRLLGGFLDRKLYGVISHYCSSNAEAPPTISLISVVIEAWRTRLYVRVRVEMIAVAFSVAECMALRRAPCSAAAESIRAW</sequence>
<accession>A4EBH3</accession>
<feature type="compositionally biased region" description="Basic and acidic residues" evidence="1">
    <location>
        <begin position="261"/>
        <end position="270"/>
    </location>
</feature>
<reference evidence="2 3" key="2">
    <citation type="submission" date="2007-04" db="EMBL/GenBank/DDBJ databases">
        <authorList>
            <person name="Fulton L."/>
            <person name="Clifton S."/>
            <person name="Fulton B."/>
            <person name="Xu J."/>
            <person name="Minx P."/>
            <person name="Mardis E.R."/>
            <person name="Wilson R.K."/>
        </authorList>
    </citation>
    <scope>NUCLEOTIDE SEQUENCE [LARGE SCALE GENOMIC DNA]</scope>
    <source>
        <strain evidence="3">ATCC 25986 / DSM 3979 / JCM 10188 / KCTC 3647 / NCTC 11838 / VPI 1003</strain>
    </source>
</reference>
<reference evidence="2 3" key="1">
    <citation type="submission" date="2007-01" db="EMBL/GenBank/DDBJ databases">
        <title>Draft genome sequence of Collinsella aerofaciens (ATCC 25986).</title>
        <authorList>
            <person name="Sudarsanam P."/>
            <person name="Ley R."/>
            <person name="Guruge J."/>
            <person name="Turnbaugh P.J."/>
            <person name="Mahowald M."/>
            <person name="Liep D."/>
            <person name="Gordon J."/>
        </authorList>
    </citation>
    <scope>NUCLEOTIDE SEQUENCE [LARGE SCALE GENOMIC DNA]</scope>
    <source>
        <strain evidence="3">ATCC 25986 / DSM 3979 / JCM 10188 / KCTC 3647 / NCTC 11838 / VPI 1003</strain>
    </source>
</reference>
<comment type="caution">
    <text evidence="2">The sequence shown here is derived from an EMBL/GenBank/DDBJ whole genome shotgun (WGS) entry which is preliminary data.</text>
</comment>
<evidence type="ECO:0008006" key="4">
    <source>
        <dbReference type="Google" id="ProtNLM"/>
    </source>
</evidence>
<evidence type="ECO:0000313" key="2">
    <source>
        <dbReference type="EMBL" id="EBA39179.1"/>
    </source>
</evidence>
<dbReference type="AlphaFoldDB" id="A4EBH3"/>
<protein>
    <recommendedName>
        <fullName evidence="4">NAD-specific glutamate dehydrogenase</fullName>
    </recommendedName>
</protein>
<dbReference type="Proteomes" id="UP000002979">
    <property type="component" value="Unassembled WGS sequence"/>
</dbReference>
<dbReference type="EMBL" id="AAVN02000007">
    <property type="protein sequence ID" value="EBA39179.1"/>
    <property type="molecule type" value="Genomic_DNA"/>
</dbReference>
<proteinExistence type="predicted"/>
<evidence type="ECO:0000256" key="1">
    <source>
        <dbReference type="SAM" id="MobiDB-lite"/>
    </source>
</evidence>
<gene>
    <name evidence="2" type="ORF">COLAER_01793</name>
</gene>